<dbReference type="AlphaFoldDB" id="K1TXD9"/>
<evidence type="ECO:0000313" key="2">
    <source>
        <dbReference type="EMBL" id="EKC63891.1"/>
    </source>
</evidence>
<feature type="domain" description="DUF3825" evidence="1">
    <location>
        <begin position="1"/>
        <end position="68"/>
    </location>
</feature>
<proteinExistence type="predicted"/>
<sequence length="68" mass="8298">MALDERWYYDEKDKLAKPILKNYLSYTFERLQYEDEEEIERSKKEVRKPILKILTNEDNAVWNTGLVD</sequence>
<name>K1TXD9_9ZZZZ</name>
<accession>K1TXD9</accession>
<protein>
    <recommendedName>
        <fullName evidence="1">DUF3825 domain-containing protein</fullName>
    </recommendedName>
</protein>
<gene>
    <name evidence="2" type="ORF">LEA_11115</name>
</gene>
<reference evidence="2" key="1">
    <citation type="journal article" date="2013" name="Environ. Microbiol.">
        <title>Microbiota from the distal guts of lean and obese adolescents exhibit partial functional redundancy besides clear differences in community structure.</title>
        <authorList>
            <person name="Ferrer M."/>
            <person name="Ruiz A."/>
            <person name="Lanza F."/>
            <person name="Haange S.B."/>
            <person name="Oberbach A."/>
            <person name="Till H."/>
            <person name="Bargiela R."/>
            <person name="Campoy C."/>
            <person name="Segura M.T."/>
            <person name="Richter M."/>
            <person name="von Bergen M."/>
            <person name="Seifert J."/>
            <person name="Suarez A."/>
        </authorList>
    </citation>
    <scope>NUCLEOTIDE SEQUENCE</scope>
</reference>
<dbReference type="Pfam" id="PF12873">
    <property type="entry name" value="DUF3825"/>
    <property type="match status" value="1"/>
</dbReference>
<organism evidence="2">
    <name type="scientific">human gut metagenome</name>
    <dbReference type="NCBI Taxonomy" id="408170"/>
    <lineage>
        <taxon>unclassified sequences</taxon>
        <taxon>metagenomes</taxon>
        <taxon>organismal metagenomes</taxon>
    </lineage>
</organism>
<dbReference type="EMBL" id="AJWY01007477">
    <property type="protein sequence ID" value="EKC63891.1"/>
    <property type="molecule type" value="Genomic_DNA"/>
</dbReference>
<comment type="caution">
    <text evidence="2">The sequence shown here is derived from an EMBL/GenBank/DDBJ whole genome shotgun (WGS) entry which is preliminary data.</text>
</comment>
<evidence type="ECO:0000259" key="1">
    <source>
        <dbReference type="Pfam" id="PF12873"/>
    </source>
</evidence>
<feature type="non-terminal residue" evidence="2">
    <location>
        <position position="68"/>
    </location>
</feature>
<dbReference type="InterPro" id="IPR024437">
    <property type="entry name" value="DUF3825"/>
</dbReference>